<keyword evidence="2" id="KW-1185">Reference proteome</keyword>
<organism evidence="1 2">
    <name type="scientific">Caulobacter phage CcrPW</name>
    <dbReference type="NCBI Taxonomy" id="2283271"/>
    <lineage>
        <taxon>Viruses</taxon>
        <taxon>Duplodnaviria</taxon>
        <taxon>Heunggongvirae</taxon>
        <taxon>Uroviricota</taxon>
        <taxon>Caudoviricetes</taxon>
        <taxon>Jeanschmidtviridae</taxon>
        <taxon>Colossusvirus</taxon>
        <taxon>Colossusvirus PW</taxon>
    </lineage>
</organism>
<reference evidence="2" key="1">
    <citation type="submission" date="2018-07" db="EMBL/GenBank/DDBJ databases">
        <title>Giant CbK-like Caulobacter bacteriophages have genetically divergent genomes.</title>
        <authorList>
            <person name="Wilson K.M."/>
            <person name="Ely B."/>
        </authorList>
    </citation>
    <scope>NUCLEOTIDE SEQUENCE [LARGE SCALE GENOMIC DNA]</scope>
</reference>
<evidence type="ECO:0000313" key="1">
    <source>
        <dbReference type="EMBL" id="AXQ68597.1"/>
    </source>
</evidence>
<accession>A0A385ECQ5</accession>
<proteinExistence type="predicted"/>
<dbReference type="Proteomes" id="UP000259026">
    <property type="component" value="Segment"/>
</dbReference>
<sequence>MNTNGLQRFTLSQMLNRSHVLDKARLDPVLIQGHYTDFVLMSKEEYATLVKKPSVHVIPALAGSK</sequence>
<evidence type="ECO:0000313" key="2">
    <source>
        <dbReference type="Proteomes" id="UP000259026"/>
    </source>
</evidence>
<protein>
    <submittedName>
        <fullName evidence="1">Uncharacterized protein</fullName>
    </submittedName>
</protein>
<name>A0A385ECQ5_9CAUD</name>
<dbReference type="EMBL" id="MH588545">
    <property type="protein sequence ID" value="AXQ68597.1"/>
    <property type="molecule type" value="Genomic_DNA"/>
</dbReference>
<reference evidence="1 2" key="2">
    <citation type="submission" date="2018-09" db="EMBL/GenBank/DDBJ databases">
        <title>Giant CbK-like Caulobacter bacteriophages have genetically divergent genomes.</title>
        <authorList>
            <person name="Wilson K."/>
            <person name="Ely B."/>
        </authorList>
    </citation>
    <scope>NUCLEOTIDE SEQUENCE [LARGE SCALE GENOMIC DNA]</scope>
</reference>
<gene>
    <name evidence="1" type="ORF">CcrPW_gp058</name>
</gene>